<feature type="signal peptide" evidence="1">
    <location>
        <begin position="1"/>
        <end position="23"/>
    </location>
</feature>
<dbReference type="EMBL" id="JBHTMN010000007">
    <property type="protein sequence ID" value="MFD1383025.1"/>
    <property type="molecule type" value="Genomic_DNA"/>
</dbReference>
<evidence type="ECO:0000313" key="3">
    <source>
        <dbReference type="Proteomes" id="UP001597059"/>
    </source>
</evidence>
<feature type="chain" id="PRO_5045929499" evidence="1">
    <location>
        <begin position="24"/>
        <end position="89"/>
    </location>
</feature>
<reference evidence="3" key="1">
    <citation type="journal article" date="2019" name="Int. J. Syst. Evol. Microbiol.">
        <title>The Global Catalogue of Microorganisms (GCM) 10K type strain sequencing project: providing services to taxonomists for standard genome sequencing and annotation.</title>
        <authorList>
            <consortium name="The Broad Institute Genomics Platform"/>
            <consortium name="The Broad Institute Genome Sequencing Center for Infectious Disease"/>
            <person name="Wu L."/>
            <person name="Ma J."/>
        </authorList>
    </citation>
    <scope>NUCLEOTIDE SEQUENCE [LARGE SCALE GENOMIC DNA]</scope>
    <source>
        <strain evidence="3">JCM 30774</strain>
    </source>
</reference>
<keyword evidence="1" id="KW-0732">Signal</keyword>
<accession>A0ABW4B0V3</accession>
<gene>
    <name evidence="2" type="ORF">ACFQ45_06590</name>
</gene>
<keyword evidence="3" id="KW-1185">Reference proteome</keyword>
<comment type="caution">
    <text evidence="2">The sequence shown here is derived from an EMBL/GenBank/DDBJ whole genome shotgun (WGS) entry which is preliminary data.</text>
</comment>
<dbReference type="RefSeq" id="WP_377366202.1">
    <property type="nucleotide sequence ID" value="NZ_JBHTMN010000007.1"/>
</dbReference>
<evidence type="ECO:0000256" key="1">
    <source>
        <dbReference type="SAM" id="SignalP"/>
    </source>
</evidence>
<protein>
    <submittedName>
        <fullName evidence="2">Uncharacterized protein</fullName>
    </submittedName>
</protein>
<dbReference type="Proteomes" id="UP001597059">
    <property type="component" value="Unassembled WGS sequence"/>
</dbReference>
<proteinExistence type="predicted"/>
<name>A0ABW4B0V3_9GAMM</name>
<organism evidence="2 3">
    <name type="scientific">Rhodanobacter aciditrophus</name>
    <dbReference type="NCBI Taxonomy" id="1623218"/>
    <lineage>
        <taxon>Bacteria</taxon>
        <taxon>Pseudomonadati</taxon>
        <taxon>Pseudomonadota</taxon>
        <taxon>Gammaproteobacteria</taxon>
        <taxon>Lysobacterales</taxon>
        <taxon>Rhodanobacteraceae</taxon>
        <taxon>Rhodanobacter</taxon>
    </lineage>
</organism>
<sequence length="89" mass="9760">MKKLTSIALSTLAIAGLSTSAFANDNNASEDLREAKAGYEALSTQLETMGYQADEVTFDHAMTFSQKEAVYNEKTSELQDEFNRLNSAN</sequence>
<evidence type="ECO:0000313" key="2">
    <source>
        <dbReference type="EMBL" id="MFD1383025.1"/>
    </source>
</evidence>